<accession>A0A919PQR9</accession>
<dbReference type="AlphaFoldDB" id="A0A919PQR9"/>
<protein>
    <recommendedName>
        <fullName evidence="5">Peptidase MA-like domain-containing protein</fullName>
    </recommendedName>
</protein>
<keyword evidence="2" id="KW-0472">Membrane</keyword>
<reference evidence="3" key="1">
    <citation type="submission" date="2021-01" db="EMBL/GenBank/DDBJ databases">
        <title>Whole genome shotgun sequence of Dactylosporangium siamense NBRC 106093.</title>
        <authorList>
            <person name="Komaki H."/>
            <person name="Tamura T."/>
        </authorList>
    </citation>
    <scope>NUCLEOTIDE SEQUENCE</scope>
    <source>
        <strain evidence="3">NBRC 106093</strain>
    </source>
</reference>
<organism evidence="3 4">
    <name type="scientific">Dactylosporangium siamense</name>
    <dbReference type="NCBI Taxonomy" id="685454"/>
    <lineage>
        <taxon>Bacteria</taxon>
        <taxon>Bacillati</taxon>
        <taxon>Actinomycetota</taxon>
        <taxon>Actinomycetes</taxon>
        <taxon>Micromonosporales</taxon>
        <taxon>Micromonosporaceae</taxon>
        <taxon>Dactylosporangium</taxon>
    </lineage>
</organism>
<feature type="transmembrane region" description="Helical" evidence="2">
    <location>
        <begin position="48"/>
        <end position="71"/>
    </location>
</feature>
<evidence type="ECO:0000313" key="3">
    <source>
        <dbReference type="EMBL" id="GIG48364.1"/>
    </source>
</evidence>
<dbReference type="EMBL" id="BONQ01000103">
    <property type="protein sequence ID" value="GIG48364.1"/>
    <property type="molecule type" value="Genomic_DNA"/>
</dbReference>
<keyword evidence="2" id="KW-0812">Transmembrane</keyword>
<keyword evidence="4" id="KW-1185">Reference proteome</keyword>
<evidence type="ECO:0008006" key="5">
    <source>
        <dbReference type="Google" id="ProtNLM"/>
    </source>
</evidence>
<proteinExistence type="predicted"/>
<dbReference type="Proteomes" id="UP000660611">
    <property type="component" value="Unassembled WGS sequence"/>
</dbReference>
<evidence type="ECO:0000313" key="4">
    <source>
        <dbReference type="Proteomes" id="UP000660611"/>
    </source>
</evidence>
<evidence type="ECO:0000256" key="1">
    <source>
        <dbReference type="SAM" id="MobiDB-lite"/>
    </source>
</evidence>
<evidence type="ECO:0000256" key="2">
    <source>
        <dbReference type="SAM" id="Phobius"/>
    </source>
</evidence>
<feature type="region of interest" description="Disordered" evidence="1">
    <location>
        <begin position="1"/>
        <end position="39"/>
    </location>
</feature>
<feature type="compositionally biased region" description="Pro residues" evidence="1">
    <location>
        <begin position="24"/>
        <end position="39"/>
    </location>
</feature>
<comment type="caution">
    <text evidence="3">The sequence shown here is derived from an EMBL/GenBank/DDBJ whole genome shotgun (WGS) entry which is preliminary data.</text>
</comment>
<name>A0A919PQR9_9ACTN</name>
<keyword evidence="2" id="KW-1133">Transmembrane helix</keyword>
<sequence length="459" mass="48974">MPAAARNGDGFAPTVPDMTATQLPAPPAAPIWPSRPVPPGRRRVDPRLGALVVLALTAVTAFAVLVSQLVLLSTPAYAGVEIALTGPLVRPGDDPLEAIRAVLSRQSEALLRGDRAGYLQAIPVDRQDLRGEAGRRFDSLTALDVRRWDLTATTSPEPDGDGWRQVVGVGYCFAAADCLPVELRIDTRWSVARGRLQLIGYEQTTRPWDTATLTAKRGARVTVAGPADDTQVSPATLDLVLGAAEAAAPTDDRFATSFDGPPQRYFVYVAGDAQWQRWYDHAGTTNAAAYAMPLQPGATDVILDVHDVRSASGATLLLTHEFAHVVTLNGVAPPAGTFWLTEGIAEYIADGDGAILRQDLPSVRTYVASGRWDGTVNQARPAKDGTLDDAIARYGISLLAVRYLVQRYGEAKLLAFFTEVVRRHRPLDAAARSVFGTDWPAVAKDAAASVRAAATGQPA</sequence>
<gene>
    <name evidence="3" type="ORF">Dsi01nite_064050</name>
</gene>